<keyword evidence="3" id="KW-1185">Reference proteome</keyword>
<evidence type="ECO:0000313" key="2">
    <source>
        <dbReference type="EMBL" id="GGI10605.1"/>
    </source>
</evidence>
<gene>
    <name evidence="2" type="ORF">GCM10007368_32060</name>
</gene>
<accession>A0ABQ2B8N0</accession>
<dbReference type="InterPro" id="IPR052716">
    <property type="entry name" value="MOSC_domain"/>
</dbReference>
<dbReference type="RefSeq" id="WP_229738345.1">
    <property type="nucleotide sequence ID" value="NZ_BMDG01000012.1"/>
</dbReference>
<comment type="caution">
    <text evidence="2">The sequence shown here is derived from an EMBL/GenBank/DDBJ whole genome shotgun (WGS) entry which is preliminary data.</text>
</comment>
<dbReference type="SUPFAM" id="SSF50800">
    <property type="entry name" value="PK beta-barrel domain-like"/>
    <property type="match status" value="1"/>
</dbReference>
<organism evidence="2 3">
    <name type="scientific">Isoptericola cucumis</name>
    <dbReference type="NCBI Taxonomy" id="1776856"/>
    <lineage>
        <taxon>Bacteria</taxon>
        <taxon>Bacillati</taxon>
        <taxon>Actinomycetota</taxon>
        <taxon>Actinomycetes</taxon>
        <taxon>Micrococcales</taxon>
        <taxon>Promicromonosporaceae</taxon>
        <taxon>Isoptericola</taxon>
    </lineage>
</organism>
<dbReference type="Gene3D" id="2.40.33.20">
    <property type="entry name" value="PK beta-barrel domain-like"/>
    <property type="match status" value="1"/>
</dbReference>
<name>A0ABQ2B8N0_9MICO</name>
<dbReference type="Proteomes" id="UP000632535">
    <property type="component" value="Unassembled WGS sequence"/>
</dbReference>
<evidence type="ECO:0000313" key="3">
    <source>
        <dbReference type="Proteomes" id="UP000632535"/>
    </source>
</evidence>
<dbReference type="Pfam" id="PF03473">
    <property type="entry name" value="MOSC"/>
    <property type="match status" value="1"/>
</dbReference>
<dbReference type="EMBL" id="BMDG01000012">
    <property type="protein sequence ID" value="GGI10605.1"/>
    <property type="molecule type" value="Genomic_DNA"/>
</dbReference>
<dbReference type="InterPro" id="IPR005302">
    <property type="entry name" value="MoCF_Sase_C"/>
</dbReference>
<dbReference type="PROSITE" id="PS51340">
    <property type="entry name" value="MOSC"/>
    <property type="match status" value="1"/>
</dbReference>
<protein>
    <submittedName>
        <fullName evidence="2">MOSC domain-containing protein</fullName>
    </submittedName>
</protein>
<dbReference type="PANTHER" id="PTHR36930:SF1">
    <property type="entry name" value="MOSC DOMAIN-CONTAINING PROTEIN"/>
    <property type="match status" value="1"/>
</dbReference>
<feature type="domain" description="MOSC" evidence="1">
    <location>
        <begin position="35"/>
        <end position="183"/>
    </location>
</feature>
<sequence>MTVTEPSITAPTSPGPAPGRVVSVHVSPDHGFSKPPVDRIVLVEGVGVEGDAHAGVTVQHRSRVAVDPSQPNLRQVHLIQAELFDELRAAGHDVGPGDLGENVTTRGLDLLALPVGARLAVGGAVVTVTGLRNPCQQINDFRPGLLKQVLRRRDDGEVERLTGVMGIVSRGGTVRPGDTVDVELPASPHLPLTRV</sequence>
<evidence type="ECO:0000259" key="1">
    <source>
        <dbReference type="PROSITE" id="PS51340"/>
    </source>
</evidence>
<reference evidence="3" key="1">
    <citation type="journal article" date="2019" name="Int. J. Syst. Evol. Microbiol.">
        <title>The Global Catalogue of Microorganisms (GCM) 10K type strain sequencing project: providing services to taxonomists for standard genome sequencing and annotation.</title>
        <authorList>
            <consortium name="The Broad Institute Genomics Platform"/>
            <consortium name="The Broad Institute Genome Sequencing Center for Infectious Disease"/>
            <person name="Wu L."/>
            <person name="Ma J."/>
        </authorList>
    </citation>
    <scope>NUCLEOTIDE SEQUENCE [LARGE SCALE GENOMIC DNA]</scope>
    <source>
        <strain evidence="3">CCM 8653</strain>
    </source>
</reference>
<dbReference type="InterPro" id="IPR011037">
    <property type="entry name" value="Pyrv_Knase-like_insert_dom_sf"/>
</dbReference>
<proteinExistence type="predicted"/>
<dbReference type="PANTHER" id="PTHR36930">
    <property type="entry name" value="METAL-SULFUR CLUSTER BIOSYNTHESIS PROTEINS YUAD-RELATED"/>
    <property type="match status" value="1"/>
</dbReference>